<evidence type="ECO:0000313" key="1">
    <source>
        <dbReference type="EMBL" id="KAJ2931535.1"/>
    </source>
</evidence>
<name>A0A9W8MGX1_9AGAR</name>
<comment type="caution">
    <text evidence="1">The sequence shown here is derived from an EMBL/GenBank/DDBJ whole genome shotgun (WGS) entry which is preliminary data.</text>
</comment>
<sequence length="76" mass="8599">MAIAPVPGHAFPKLRRHNLLNRMNAYLEQFLERPGYQLVELLFKHGLAYHLALICLQRHGKGPSESYTVLNGAFGL</sequence>
<gene>
    <name evidence="1" type="ORF">H1R20_g5544</name>
</gene>
<dbReference type="EMBL" id="JANBPK010000807">
    <property type="protein sequence ID" value="KAJ2931535.1"/>
    <property type="molecule type" value="Genomic_DNA"/>
</dbReference>
<organism evidence="1 2">
    <name type="scientific">Candolleomyces eurysporus</name>
    <dbReference type="NCBI Taxonomy" id="2828524"/>
    <lineage>
        <taxon>Eukaryota</taxon>
        <taxon>Fungi</taxon>
        <taxon>Dikarya</taxon>
        <taxon>Basidiomycota</taxon>
        <taxon>Agaricomycotina</taxon>
        <taxon>Agaricomycetes</taxon>
        <taxon>Agaricomycetidae</taxon>
        <taxon>Agaricales</taxon>
        <taxon>Agaricineae</taxon>
        <taxon>Psathyrellaceae</taxon>
        <taxon>Candolleomyces</taxon>
    </lineage>
</organism>
<feature type="non-terminal residue" evidence="1">
    <location>
        <position position="76"/>
    </location>
</feature>
<accession>A0A9W8MGX1</accession>
<dbReference type="Proteomes" id="UP001140091">
    <property type="component" value="Unassembled WGS sequence"/>
</dbReference>
<protein>
    <submittedName>
        <fullName evidence="1">Uncharacterized protein</fullName>
    </submittedName>
</protein>
<reference evidence="1" key="1">
    <citation type="submission" date="2022-06" db="EMBL/GenBank/DDBJ databases">
        <title>Genome Sequence of Candolleomyces eurysporus.</title>
        <authorList>
            <person name="Buettner E."/>
        </authorList>
    </citation>
    <scope>NUCLEOTIDE SEQUENCE</scope>
    <source>
        <strain evidence="1">VTCC 930004</strain>
    </source>
</reference>
<keyword evidence="2" id="KW-1185">Reference proteome</keyword>
<evidence type="ECO:0000313" key="2">
    <source>
        <dbReference type="Proteomes" id="UP001140091"/>
    </source>
</evidence>
<dbReference type="AlphaFoldDB" id="A0A9W8MGX1"/>
<proteinExistence type="predicted"/>